<dbReference type="AlphaFoldDB" id="A0A0B6RXE5"/>
<evidence type="ECO:0000259" key="2">
    <source>
        <dbReference type="Pfam" id="PF16261"/>
    </source>
</evidence>
<dbReference type="HOGENOM" id="CLU_024442_0_0_4"/>
<dbReference type="RefSeq" id="WP_226993691.1">
    <property type="nucleotide sequence ID" value="NZ_CP002581.1"/>
</dbReference>
<dbReference type="Proteomes" id="UP000031838">
    <property type="component" value="Chromosome 2"/>
</dbReference>
<protein>
    <recommendedName>
        <fullName evidence="2">Conserved hypothetical protein CHP03032 domain-containing protein</fullName>
    </recommendedName>
</protein>
<evidence type="ECO:0000256" key="1">
    <source>
        <dbReference type="SAM" id="MobiDB-lite"/>
    </source>
</evidence>
<keyword evidence="4" id="KW-1185">Reference proteome</keyword>
<dbReference type="NCBIfam" id="TIGR03032">
    <property type="entry name" value="TIGR03032 family protein"/>
    <property type="match status" value="1"/>
</dbReference>
<dbReference type="InterPro" id="IPR017481">
    <property type="entry name" value="CHP03032"/>
</dbReference>
<feature type="compositionally biased region" description="Polar residues" evidence="1">
    <location>
        <begin position="1"/>
        <end position="10"/>
    </location>
</feature>
<proteinExistence type="predicted"/>
<reference evidence="4" key="1">
    <citation type="submission" date="2011-03" db="EMBL/GenBank/DDBJ databases">
        <authorList>
            <person name="Voget S."/>
            <person name="Streit W.R."/>
            <person name="Jaeger K.E."/>
            <person name="Daniel R."/>
        </authorList>
    </citation>
    <scope>NUCLEOTIDE SEQUENCE [LARGE SCALE GENOMIC DNA]</scope>
    <source>
        <strain evidence="4">PG1</strain>
    </source>
</reference>
<evidence type="ECO:0000313" key="3">
    <source>
        <dbReference type="EMBL" id="AJK50037.1"/>
    </source>
</evidence>
<feature type="region of interest" description="Disordered" evidence="1">
    <location>
        <begin position="1"/>
        <end position="43"/>
    </location>
</feature>
<feature type="compositionally biased region" description="Low complexity" evidence="1">
    <location>
        <begin position="15"/>
        <end position="27"/>
    </location>
</feature>
<sequence length="401" mass="42928">MEQIGSTASPAATRDGAAPGLATARAAGAGGDEARDAARDEAAPTLNLRDTGRFVEVLSRLGCSLAISRRPSGVAILGVDNGVPTLSACPLPRSMGMAVSNQRLAVATVNELMIFANVSTLAPHYPPRTDYYDAMFVPRQTYCTGDLDLHDMVFDKQVVLAVNTRFSCICVIDGFFNFTPIWQPPFVTALQADDRCHLNGMAFHEGKVRFATALARSDAPFGWREQMAHGGILMEVPSGRVLASGLSMPHSPRVIGDRLHVLEGGRGRVLQIDPATGAQRVLATLPGFTHGLCEYGGVLFVGLSRLRERRGPQGLPIEARAGGLVAGVAALDAASGEVLGILQFFNGVDEVFDVQVMPEVRRAEILSPQQWLDTPSIVTMHGGFWQLRPREDDEDAARAAS</sequence>
<reference evidence="3 4" key="2">
    <citation type="journal article" date="2016" name="Appl. Microbiol. Biotechnol.">
        <title>Mutations improving production and secretion of extracellular lipase by Burkholderia glumae PG1.</title>
        <authorList>
            <person name="Knapp A."/>
            <person name="Voget S."/>
            <person name="Gao R."/>
            <person name="Zaburannyi N."/>
            <person name="Krysciak D."/>
            <person name="Breuer M."/>
            <person name="Hauer B."/>
            <person name="Streit W.R."/>
            <person name="Muller R."/>
            <person name="Daniel R."/>
            <person name="Jaeger K.E."/>
        </authorList>
    </citation>
    <scope>NUCLEOTIDE SEQUENCE [LARGE SCALE GENOMIC DNA]</scope>
    <source>
        <strain evidence="3 4">PG1</strain>
    </source>
</reference>
<organism evidence="3 4">
    <name type="scientific">Burkholderia plantarii</name>
    <dbReference type="NCBI Taxonomy" id="41899"/>
    <lineage>
        <taxon>Bacteria</taxon>
        <taxon>Pseudomonadati</taxon>
        <taxon>Pseudomonadota</taxon>
        <taxon>Betaproteobacteria</taxon>
        <taxon>Burkholderiales</taxon>
        <taxon>Burkholderiaceae</taxon>
        <taxon>Burkholderia</taxon>
    </lineage>
</organism>
<accession>A0A0B6RXE5</accession>
<dbReference type="EMBL" id="CP002581">
    <property type="protein sequence ID" value="AJK50037.1"/>
    <property type="molecule type" value="Genomic_DNA"/>
</dbReference>
<gene>
    <name evidence="3" type="ORF">BGL_2c19730</name>
</gene>
<feature type="domain" description="Conserved hypothetical protein CHP03032" evidence="2">
    <location>
        <begin position="54"/>
        <end position="366"/>
    </location>
</feature>
<name>A0A0B6RXE5_BURPL</name>
<dbReference type="KEGG" id="bgp:BGL_2c19730"/>
<dbReference type="Pfam" id="PF16261">
    <property type="entry name" value="DUF4915"/>
    <property type="match status" value="1"/>
</dbReference>
<feature type="compositionally biased region" description="Basic and acidic residues" evidence="1">
    <location>
        <begin position="32"/>
        <end position="42"/>
    </location>
</feature>
<evidence type="ECO:0000313" key="4">
    <source>
        <dbReference type="Proteomes" id="UP000031838"/>
    </source>
</evidence>
<dbReference type="SUPFAM" id="SSF63825">
    <property type="entry name" value="YWTD domain"/>
    <property type="match status" value="1"/>
</dbReference>